<dbReference type="Proteomes" id="UP000799429">
    <property type="component" value="Unassembled WGS sequence"/>
</dbReference>
<comment type="caution">
    <text evidence="1">The sequence shown here is derived from an EMBL/GenBank/DDBJ whole genome shotgun (WGS) entry which is preliminary data.</text>
</comment>
<evidence type="ECO:0000313" key="2">
    <source>
        <dbReference type="Proteomes" id="UP000799429"/>
    </source>
</evidence>
<keyword evidence="1" id="KW-0378">Hydrolase</keyword>
<dbReference type="PANTHER" id="PTHR31047">
    <property type="entry name" value="MEIOTICALLY UP-REGULATED GENE 157 PROTEIN"/>
    <property type="match status" value="1"/>
</dbReference>
<accession>A0A9P4VPZ8</accession>
<dbReference type="PANTHER" id="PTHR31047:SF1">
    <property type="entry name" value="DUF1237 DOMAIN-CONTAINING PROTEIN"/>
    <property type="match status" value="1"/>
</dbReference>
<dbReference type="PIRSF" id="PIRSF028846">
    <property type="entry name" value="UCP028846"/>
    <property type="match status" value="1"/>
</dbReference>
<sequence>MRAPSVLASACVDYADYSTQRHEPFSAGRFQLSYQRPPEECRTFKSQGVEDIIARMKETISDPDLERLFENAYPSTLDTAIKWRGKAADTDEELTFIITGDINAMWLRDSSNQMQSYLPLLNASESVDSIASLFRGVINLQARYLLTAPYCNSFQPPIESGIPPAGNEGARTDMVVPIYPLDAVFECKYELDSLAAFLEVSADYHSRTNDTGFFSKYKWVETIKVVLETANAMMLPTYDPEGRVNQSPYSFTRETTRSTETLANNGLGNPVANGTGLIRSAFRPSDDSTIFQFLIPANMMFASYLSQTAEIMAQLTQPEARGLAARMRDMSTSLRTAITTHGTINHPEFGAIYAFEVDGYGSANTMDDANIPSLLSAPFLGYLERQDEVYQTTRKFILSASNPYFMRGPVINAIGGPHAGPGYAWPMAKIVQILTSDDDTEITDALGEILSSTAGLGLIHESVNSFDENDWTRQWFSWANGLFGQMILDLEVRKPHILKQSFQGTGTG</sequence>
<protein>
    <submittedName>
        <fullName evidence="1">Glycoside hydrolase family 125 protein</fullName>
    </submittedName>
</protein>
<evidence type="ECO:0000313" key="1">
    <source>
        <dbReference type="EMBL" id="KAF2839308.1"/>
    </source>
</evidence>
<dbReference type="InterPro" id="IPR012341">
    <property type="entry name" value="6hp_glycosidase-like_sf"/>
</dbReference>
<dbReference type="InterPro" id="IPR008928">
    <property type="entry name" value="6-hairpin_glycosidase_sf"/>
</dbReference>
<dbReference type="InterPro" id="IPR008313">
    <property type="entry name" value="GH125"/>
</dbReference>
<dbReference type="OrthoDB" id="7771656at2759"/>
<dbReference type="SUPFAM" id="SSF48208">
    <property type="entry name" value="Six-hairpin glycosidases"/>
    <property type="match status" value="1"/>
</dbReference>
<dbReference type="SMART" id="SM01149">
    <property type="entry name" value="DUF1237"/>
    <property type="match status" value="1"/>
</dbReference>
<keyword evidence="2" id="KW-1185">Reference proteome</keyword>
<dbReference type="Pfam" id="PF06824">
    <property type="entry name" value="Glyco_hydro_125"/>
    <property type="match status" value="1"/>
</dbReference>
<organism evidence="1 2">
    <name type="scientific">Patellaria atrata CBS 101060</name>
    <dbReference type="NCBI Taxonomy" id="1346257"/>
    <lineage>
        <taxon>Eukaryota</taxon>
        <taxon>Fungi</taxon>
        <taxon>Dikarya</taxon>
        <taxon>Ascomycota</taxon>
        <taxon>Pezizomycotina</taxon>
        <taxon>Dothideomycetes</taxon>
        <taxon>Dothideomycetes incertae sedis</taxon>
        <taxon>Patellariales</taxon>
        <taxon>Patellariaceae</taxon>
        <taxon>Patellaria</taxon>
    </lineage>
</organism>
<dbReference type="Gene3D" id="1.50.10.10">
    <property type="match status" value="1"/>
</dbReference>
<dbReference type="GO" id="GO:0016787">
    <property type="term" value="F:hydrolase activity"/>
    <property type="evidence" value="ECO:0007669"/>
    <property type="project" value="UniProtKB-KW"/>
</dbReference>
<dbReference type="GO" id="GO:0005975">
    <property type="term" value="P:carbohydrate metabolic process"/>
    <property type="evidence" value="ECO:0007669"/>
    <property type="project" value="InterPro"/>
</dbReference>
<dbReference type="EMBL" id="MU006095">
    <property type="protein sequence ID" value="KAF2839308.1"/>
    <property type="molecule type" value="Genomic_DNA"/>
</dbReference>
<name>A0A9P4VPZ8_9PEZI</name>
<dbReference type="AlphaFoldDB" id="A0A9P4VPZ8"/>
<reference evidence="1" key="1">
    <citation type="journal article" date="2020" name="Stud. Mycol.">
        <title>101 Dothideomycetes genomes: a test case for predicting lifestyles and emergence of pathogens.</title>
        <authorList>
            <person name="Haridas S."/>
            <person name="Albert R."/>
            <person name="Binder M."/>
            <person name="Bloem J."/>
            <person name="Labutti K."/>
            <person name="Salamov A."/>
            <person name="Andreopoulos B."/>
            <person name="Baker S."/>
            <person name="Barry K."/>
            <person name="Bills G."/>
            <person name="Bluhm B."/>
            <person name="Cannon C."/>
            <person name="Castanera R."/>
            <person name="Culley D."/>
            <person name="Daum C."/>
            <person name="Ezra D."/>
            <person name="Gonzalez J."/>
            <person name="Henrissat B."/>
            <person name="Kuo A."/>
            <person name="Liang C."/>
            <person name="Lipzen A."/>
            <person name="Lutzoni F."/>
            <person name="Magnuson J."/>
            <person name="Mondo S."/>
            <person name="Nolan M."/>
            <person name="Ohm R."/>
            <person name="Pangilinan J."/>
            <person name="Park H.-J."/>
            <person name="Ramirez L."/>
            <person name="Alfaro M."/>
            <person name="Sun H."/>
            <person name="Tritt A."/>
            <person name="Yoshinaga Y."/>
            <person name="Zwiers L.-H."/>
            <person name="Turgeon B."/>
            <person name="Goodwin S."/>
            <person name="Spatafora J."/>
            <person name="Crous P."/>
            <person name="Grigoriev I."/>
        </authorList>
    </citation>
    <scope>NUCLEOTIDE SEQUENCE</scope>
    <source>
        <strain evidence="1">CBS 101060</strain>
    </source>
</reference>
<gene>
    <name evidence="1" type="ORF">M501DRAFT_1011181</name>
</gene>
<proteinExistence type="predicted"/>